<accession>A0ABV7FP08</accession>
<dbReference type="RefSeq" id="WP_376918347.1">
    <property type="nucleotide sequence ID" value="NZ_JBHRSW010000004.1"/>
</dbReference>
<dbReference type="PROSITE" id="PS50931">
    <property type="entry name" value="HTH_LYSR"/>
    <property type="match status" value="1"/>
</dbReference>
<organism evidence="6 7">
    <name type="scientific">Agaribacter flavus</name>
    <dbReference type="NCBI Taxonomy" id="1902781"/>
    <lineage>
        <taxon>Bacteria</taxon>
        <taxon>Pseudomonadati</taxon>
        <taxon>Pseudomonadota</taxon>
        <taxon>Gammaproteobacteria</taxon>
        <taxon>Alteromonadales</taxon>
        <taxon>Alteromonadaceae</taxon>
        <taxon>Agaribacter</taxon>
    </lineage>
</organism>
<dbReference type="CDD" id="cd08422">
    <property type="entry name" value="PBP2_CrgA_like"/>
    <property type="match status" value="1"/>
</dbReference>
<dbReference type="Gene3D" id="3.40.190.290">
    <property type="match status" value="1"/>
</dbReference>
<evidence type="ECO:0000313" key="7">
    <source>
        <dbReference type="Proteomes" id="UP001595478"/>
    </source>
</evidence>
<dbReference type="InterPro" id="IPR036390">
    <property type="entry name" value="WH_DNA-bd_sf"/>
</dbReference>
<reference evidence="7" key="1">
    <citation type="journal article" date="2019" name="Int. J. Syst. Evol. Microbiol.">
        <title>The Global Catalogue of Microorganisms (GCM) 10K type strain sequencing project: providing services to taxonomists for standard genome sequencing and annotation.</title>
        <authorList>
            <consortium name="The Broad Institute Genomics Platform"/>
            <consortium name="The Broad Institute Genome Sequencing Center for Infectious Disease"/>
            <person name="Wu L."/>
            <person name="Ma J."/>
        </authorList>
    </citation>
    <scope>NUCLEOTIDE SEQUENCE [LARGE SCALE GENOMIC DNA]</scope>
    <source>
        <strain evidence="7">KCTC 52473</strain>
    </source>
</reference>
<dbReference type="Pfam" id="PF03466">
    <property type="entry name" value="LysR_substrate"/>
    <property type="match status" value="1"/>
</dbReference>
<evidence type="ECO:0000256" key="3">
    <source>
        <dbReference type="ARBA" id="ARBA00023125"/>
    </source>
</evidence>
<dbReference type="EMBL" id="JBHRSW010000004">
    <property type="protein sequence ID" value="MFC3120206.1"/>
    <property type="molecule type" value="Genomic_DNA"/>
</dbReference>
<dbReference type="PANTHER" id="PTHR30537">
    <property type="entry name" value="HTH-TYPE TRANSCRIPTIONAL REGULATOR"/>
    <property type="match status" value="1"/>
</dbReference>
<evidence type="ECO:0000259" key="5">
    <source>
        <dbReference type="PROSITE" id="PS50931"/>
    </source>
</evidence>
<keyword evidence="2" id="KW-0805">Transcription regulation</keyword>
<proteinExistence type="inferred from homology"/>
<keyword evidence="3" id="KW-0238">DNA-binding</keyword>
<dbReference type="Gene3D" id="1.10.10.10">
    <property type="entry name" value="Winged helix-like DNA-binding domain superfamily/Winged helix DNA-binding domain"/>
    <property type="match status" value="1"/>
</dbReference>
<dbReference type="InterPro" id="IPR058163">
    <property type="entry name" value="LysR-type_TF_proteobact-type"/>
</dbReference>
<name>A0ABV7FP08_9ALTE</name>
<evidence type="ECO:0000256" key="4">
    <source>
        <dbReference type="ARBA" id="ARBA00023163"/>
    </source>
</evidence>
<sequence length="303" mass="34400">MNQFEDMQTFVRIVEAGSITKAAEQLDTVKSAVSRRLSELEKRLGVTLLTRTTRSQTLTESGRSYYQQSIRIIEDLAEIESSIKDQHYALSGNIRVSAPFSFGIKHLAPALRQFNDQHPDIKFDLDFNDRKVDLIEEGYDVAIRIAKLSDSNLIARRLTQVRPVLCASPSYLQRYGEPRSVDDLLTQGHVRLRYSLVPDSWQLVAKDGKEVSIKIPVILSANNGDYLCDEAIAGRGLLFTPDFICYDAINAGLLKPLLCDQVQGKSIDAYAVYPQTRHLSQRLRRLIDFLVSYFGDEPYWHLD</sequence>
<dbReference type="SUPFAM" id="SSF46785">
    <property type="entry name" value="Winged helix' DNA-binding domain"/>
    <property type="match status" value="1"/>
</dbReference>
<dbReference type="PANTHER" id="PTHR30537:SF5">
    <property type="entry name" value="HTH-TYPE TRANSCRIPTIONAL ACTIVATOR TTDR-RELATED"/>
    <property type="match status" value="1"/>
</dbReference>
<keyword evidence="7" id="KW-1185">Reference proteome</keyword>
<comment type="similarity">
    <text evidence="1">Belongs to the LysR transcriptional regulatory family.</text>
</comment>
<evidence type="ECO:0000256" key="2">
    <source>
        <dbReference type="ARBA" id="ARBA00023015"/>
    </source>
</evidence>
<dbReference type="Proteomes" id="UP001595478">
    <property type="component" value="Unassembled WGS sequence"/>
</dbReference>
<comment type="caution">
    <text evidence="6">The sequence shown here is derived from an EMBL/GenBank/DDBJ whole genome shotgun (WGS) entry which is preliminary data.</text>
</comment>
<feature type="domain" description="HTH lysR-type" evidence="5">
    <location>
        <begin position="1"/>
        <end position="59"/>
    </location>
</feature>
<dbReference type="InterPro" id="IPR005119">
    <property type="entry name" value="LysR_subst-bd"/>
</dbReference>
<protein>
    <submittedName>
        <fullName evidence="6">LysR family transcriptional regulator</fullName>
    </submittedName>
</protein>
<keyword evidence="4" id="KW-0804">Transcription</keyword>
<gene>
    <name evidence="6" type="ORF">ACFOHL_01065</name>
</gene>
<dbReference type="InterPro" id="IPR036388">
    <property type="entry name" value="WH-like_DNA-bd_sf"/>
</dbReference>
<dbReference type="SUPFAM" id="SSF53850">
    <property type="entry name" value="Periplasmic binding protein-like II"/>
    <property type="match status" value="1"/>
</dbReference>
<evidence type="ECO:0000313" key="6">
    <source>
        <dbReference type="EMBL" id="MFC3120206.1"/>
    </source>
</evidence>
<dbReference type="PRINTS" id="PR00039">
    <property type="entry name" value="HTHLYSR"/>
</dbReference>
<dbReference type="InterPro" id="IPR000847">
    <property type="entry name" value="LysR_HTH_N"/>
</dbReference>
<dbReference type="Pfam" id="PF00126">
    <property type="entry name" value="HTH_1"/>
    <property type="match status" value="1"/>
</dbReference>
<evidence type="ECO:0000256" key="1">
    <source>
        <dbReference type="ARBA" id="ARBA00009437"/>
    </source>
</evidence>